<dbReference type="InterPro" id="IPR053188">
    <property type="entry name" value="FkbM_Methyltransferase"/>
</dbReference>
<reference evidence="2" key="1">
    <citation type="submission" date="2018-10" db="EMBL/GenBank/DDBJ databases">
        <title>Hidden diversity of soil giant viruses.</title>
        <authorList>
            <person name="Schulz F."/>
            <person name="Alteio L."/>
            <person name="Goudeau D."/>
            <person name="Ryan E.M."/>
            <person name="Malmstrom R.R."/>
            <person name="Blanchard J."/>
            <person name="Woyke T."/>
        </authorList>
    </citation>
    <scope>NUCLEOTIDE SEQUENCE</scope>
    <source>
        <strain evidence="2">SOV1</strain>
    </source>
</reference>
<keyword evidence="2" id="KW-0489">Methyltransferase</keyword>
<dbReference type="PANTHER" id="PTHR36973:SF4">
    <property type="entry name" value="NODULATION PROTEIN"/>
    <property type="match status" value="1"/>
</dbReference>
<dbReference type="SUPFAM" id="SSF53335">
    <property type="entry name" value="S-adenosyl-L-methionine-dependent methyltransferases"/>
    <property type="match status" value="1"/>
</dbReference>
<name>A0A3G5AI23_9VIRU</name>
<dbReference type="InterPro" id="IPR006342">
    <property type="entry name" value="FkbM_mtfrase"/>
</dbReference>
<evidence type="ECO:0000313" key="2">
    <source>
        <dbReference type="EMBL" id="AYV85951.1"/>
    </source>
</evidence>
<organism evidence="2">
    <name type="scientific">Solivirus sp</name>
    <dbReference type="NCBI Taxonomy" id="2487772"/>
    <lineage>
        <taxon>Viruses</taxon>
        <taxon>Pithoviruses</taxon>
    </lineage>
</organism>
<dbReference type="EMBL" id="MK072490">
    <property type="protein sequence ID" value="AYV85951.1"/>
    <property type="molecule type" value="Genomic_DNA"/>
</dbReference>
<protein>
    <submittedName>
        <fullName evidence="2">FkbM family methyltransferase</fullName>
    </submittedName>
</protein>
<gene>
    <name evidence="2" type="ORF">Solivirus2_22</name>
</gene>
<keyword evidence="2" id="KW-0808">Transferase</keyword>
<accession>A0A3G5AI23</accession>
<dbReference type="PANTHER" id="PTHR36973">
    <property type="entry name" value="SLL1456 PROTEIN-RELATED"/>
    <property type="match status" value="1"/>
</dbReference>
<dbReference type="GO" id="GO:0008171">
    <property type="term" value="F:O-methyltransferase activity"/>
    <property type="evidence" value="ECO:0007669"/>
    <property type="project" value="TreeGrafter"/>
</dbReference>
<sequence>MAEVISVYYHNNDYSRPITITQYFGGTKVSSSYWPNDDGIFDQEKNEILFTNLGKCKLHDDYIDFGDGNIWHKDRRDNLLFIGANDMCEILHYVNRYNNGLFIEAIPYTYERLKDNLLNTKRYNTNYIPINSLVASEPNKEIIFNVFNNWEASSSMYEPNPANWQWKDIKVKEQIRLISTTIESILKEQGWENKQYDVVLDVQGAELEVLKGFGESNLRNIKSIKVEVSTKEFYFGGVLFSELDEFFVRNGFKLLDSPTDNHCDVTYVHV</sequence>
<dbReference type="InterPro" id="IPR029063">
    <property type="entry name" value="SAM-dependent_MTases_sf"/>
</dbReference>
<dbReference type="Gene3D" id="3.40.50.150">
    <property type="entry name" value="Vaccinia Virus protein VP39"/>
    <property type="match status" value="1"/>
</dbReference>
<proteinExistence type="predicted"/>
<dbReference type="NCBIfam" id="TIGR01444">
    <property type="entry name" value="fkbM_fam"/>
    <property type="match status" value="1"/>
</dbReference>
<feature type="domain" description="Methyltransferase FkbM" evidence="1">
    <location>
        <begin position="82"/>
        <end position="254"/>
    </location>
</feature>
<dbReference type="GO" id="GO:0032259">
    <property type="term" value="P:methylation"/>
    <property type="evidence" value="ECO:0007669"/>
    <property type="project" value="UniProtKB-KW"/>
</dbReference>
<evidence type="ECO:0000259" key="1">
    <source>
        <dbReference type="Pfam" id="PF05050"/>
    </source>
</evidence>
<dbReference type="Pfam" id="PF05050">
    <property type="entry name" value="Methyltransf_21"/>
    <property type="match status" value="1"/>
</dbReference>